<dbReference type="RefSeq" id="WP_100338005.1">
    <property type="nucleotide sequence ID" value="NZ_PGFA01000003.1"/>
</dbReference>
<organism evidence="8 9">
    <name type="scientific">Hymenobacter chitinivorans DSM 11115</name>
    <dbReference type="NCBI Taxonomy" id="1121954"/>
    <lineage>
        <taxon>Bacteria</taxon>
        <taxon>Pseudomonadati</taxon>
        <taxon>Bacteroidota</taxon>
        <taxon>Cytophagia</taxon>
        <taxon>Cytophagales</taxon>
        <taxon>Hymenobacteraceae</taxon>
        <taxon>Hymenobacter</taxon>
    </lineage>
</organism>
<comment type="caution">
    <text evidence="8">The sequence shown here is derived from an EMBL/GenBank/DDBJ whole genome shotgun (WGS) entry which is preliminary data.</text>
</comment>
<dbReference type="GO" id="GO:0008237">
    <property type="term" value="F:metallopeptidase activity"/>
    <property type="evidence" value="ECO:0007669"/>
    <property type="project" value="UniProtKB-KW"/>
</dbReference>
<keyword evidence="4" id="KW-0378">Hydrolase</keyword>
<dbReference type="Proteomes" id="UP000228535">
    <property type="component" value="Unassembled WGS sequence"/>
</dbReference>
<dbReference type="PANTHER" id="PTHR15910">
    <property type="entry name" value="ARCHAEMETZINCIN"/>
    <property type="match status" value="1"/>
</dbReference>
<dbReference type="AlphaFoldDB" id="A0A2M9B582"/>
<keyword evidence="7" id="KW-0732">Signal</keyword>
<dbReference type="EMBL" id="PGFA01000003">
    <property type="protein sequence ID" value="PJJ53102.1"/>
    <property type="molecule type" value="Genomic_DNA"/>
</dbReference>
<keyword evidence="2" id="KW-0645">Protease</keyword>
<dbReference type="PANTHER" id="PTHR15910:SF1">
    <property type="entry name" value="ARCHAEMETZINCIN-2"/>
    <property type="match status" value="1"/>
</dbReference>
<keyword evidence="6" id="KW-0482">Metalloprotease</keyword>
<dbReference type="Gene3D" id="3.40.390.10">
    <property type="entry name" value="Collagenase (Catalytic Domain)"/>
    <property type="match status" value="1"/>
</dbReference>
<dbReference type="OrthoDB" id="9784246at2"/>
<dbReference type="GO" id="GO:0006508">
    <property type="term" value="P:proteolysis"/>
    <property type="evidence" value="ECO:0007669"/>
    <property type="project" value="UniProtKB-KW"/>
</dbReference>
<dbReference type="Pfam" id="PF07998">
    <property type="entry name" value="Peptidase_M54"/>
    <property type="match status" value="1"/>
</dbReference>
<dbReference type="InterPro" id="IPR012962">
    <property type="entry name" value="Pept_M54_archaemetzincn"/>
</dbReference>
<proteinExistence type="predicted"/>
<feature type="signal peptide" evidence="7">
    <location>
        <begin position="1"/>
        <end position="22"/>
    </location>
</feature>
<name>A0A2M9B582_9BACT</name>
<evidence type="ECO:0000313" key="9">
    <source>
        <dbReference type="Proteomes" id="UP000228535"/>
    </source>
</evidence>
<evidence type="ECO:0000256" key="3">
    <source>
        <dbReference type="ARBA" id="ARBA00022723"/>
    </source>
</evidence>
<reference evidence="8 9" key="1">
    <citation type="submission" date="2017-11" db="EMBL/GenBank/DDBJ databases">
        <title>Genomic Encyclopedia of Archaeal and Bacterial Type Strains, Phase II (KMG-II): From Individual Species to Whole Genera.</title>
        <authorList>
            <person name="Goeker M."/>
        </authorList>
    </citation>
    <scope>NUCLEOTIDE SEQUENCE [LARGE SCALE GENOMIC DNA]</scope>
    <source>
        <strain evidence="8 9">DSM 11115</strain>
    </source>
</reference>
<evidence type="ECO:0000256" key="7">
    <source>
        <dbReference type="SAM" id="SignalP"/>
    </source>
</evidence>
<evidence type="ECO:0000313" key="8">
    <source>
        <dbReference type="EMBL" id="PJJ53102.1"/>
    </source>
</evidence>
<evidence type="ECO:0000256" key="4">
    <source>
        <dbReference type="ARBA" id="ARBA00022801"/>
    </source>
</evidence>
<evidence type="ECO:0000256" key="2">
    <source>
        <dbReference type="ARBA" id="ARBA00022670"/>
    </source>
</evidence>
<keyword evidence="5" id="KW-0862">Zinc</keyword>
<accession>A0A2M9B582</accession>
<dbReference type="InterPro" id="IPR024079">
    <property type="entry name" value="MetalloPept_cat_dom_sf"/>
</dbReference>
<dbReference type="SUPFAM" id="SSF55486">
    <property type="entry name" value="Metalloproteases ('zincins'), catalytic domain"/>
    <property type="match status" value="1"/>
</dbReference>
<keyword evidence="9" id="KW-1185">Reference proteome</keyword>
<evidence type="ECO:0000256" key="1">
    <source>
        <dbReference type="ARBA" id="ARBA00001947"/>
    </source>
</evidence>
<gene>
    <name evidence="8" type="ORF">CLV45_3760</name>
</gene>
<dbReference type="CDD" id="cd11375">
    <property type="entry name" value="Peptidase_M54"/>
    <property type="match status" value="1"/>
</dbReference>
<keyword evidence="3" id="KW-0479">Metal-binding</keyword>
<sequence length="295" mass="34061">MAYLFFPLLVFLFSCGRSSSVASFSSAAESYFQAIQKNDFPLKKPQPGEWLYENREAGQNLEAYQQLPPFRPDSLTRTIYLQPVGRFSALQRQALQATQEYLRIFYQQPVVLLPAVADTLVPPGARRRQNGHEQLLAPYLINYYLKTRLPRTGLALMAISAKDLYPEADWNYVFGQASYPHRVGITSIYRLQDQTLTPKNYTRCLTRLLSISSHEIGHMVSLHHCTYARCAMNGTNSLPETDATPNRLCSECQTKLYWNFRYDNVRRLQELAAFFRKNQLRRDGALAQMDLRQLR</sequence>
<evidence type="ECO:0000256" key="6">
    <source>
        <dbReference type="ARBA" id="ARBA00023049"/>
    </source>
</evidence>
<comment type="cofactor">
    <cofactor evidence="1">
        <name>Zn(2+)</name>
        <dbReference type="ChEBI" id="CHEBI:29105"/>
    </cofactor>
</comment>
<protein>
    <submittedName>
        <fullName evidence="8">Archaemetzincin</fullName>
    </submittedName>
</protein>
<feature type="chain" id="PRO_5014670352" evidence="7">
    <location>
        <begin position="23"/>
        <end position="295"/>
    </location>
</feature>
<dbReference type="GO" id="GO:0046872">
    <property type="term" value="F:metal ion binding"/>
    <property type="evidence" value="ECO:0007669"/>
    <property type="project" value="UniProtKB-KW"/>
</dbReference>
<evidence type="ECO:0000256" key="5">
    <source>
        <dbReference type="ARBA" id="ARBA00022833"/>
    </source>
</evidence>